<proteinExistence type="predicted"/>
<sequence length="105" mass="11758">MDDESFLQVYKSNVPRQLFAWATNLPDVGCGNCQTGYFTTHEQCGEPSQKLRTALLLRGRQCSFGSGRRHVGPPGRSQSCVPLRSNGMRGREAANQRRTRLRCSI</sequence>
<name>A0A5K3EVL1_MESCO</name>
<dbReference type="AlphaFoldDB" id="A0A5K3EVL1"/>
<accession>A0A5K3EVL1</accession>
<organism evidence="2">
    <name type="scientific">Mesocestoides corti</name>
    <name type="common">Flatworm</name>
    <dbReference type="NCBI Taxonomy" id="53468"/>
    <lineage>
        <taxon>Eukaryota</taxon>
        <taxon>Metazoa</taxon>
        <taxon>Spiralia</taxon>
        <taxon>Lophotrochozoa</taxon>
        <taxon>Platyhelminthes</taxon>
        <taxon>Cestoda</taxon>
        <taxon>Eucestoda</taxon>
        <taxon>Cyclophyllidea</taxon>
        <taxon>Mesocestoididae</taxon>
        <taxon>Mesocestoides</taxon>
    </lineage>
</organism>
<protein>
    <submittedName>
        <fullName evidence="2">Uncharacterized protein</fullName>
    </submittedName>
</protein>
<reference evidence="2" key="1">
    <citation type="submission" date="2019-11" db="UniProtKB">
        <authorList>
            <consortium name="WormBaseParasite"/>
        </authorList>
    </citation>
    <scope>IDENTIFICATION</scope>
</reference>
<evidence type="ECO:0000313" key="2">
    <source>
        <dbReference type="WBParaSite" id="MCU_003362-RA"/>
    </source>
</evidence>
<dbReference type="WBParaSite" id="MCU_003362-RA">
    <property type="protein sequence ID" value="MCU_003362-RA"/>
    <property type="gene ID" value="MCU_003362"/>
</dbReference>
<evidence type="ECO:0000256" key="1">
    <source>
        <dbReference type="SAM" id="MobiDB-lite"/>
    </source>
</evidence>
<feature type="region of interest" description="Disordered" evidence="1">
    <location>
        <begin position="66"/>
        <end position="105"/>
    </location>
</feature>